<dbReference type="AlphaFoldDB" id="A0A9Q1QQ29"/>
<dbReference type="OrthoDB" id="4062651at2759"/>
<accession>A0A9Q1QQ29</accession>
<protein>
    <recommendedName>
        <fullName evidence="1">Protein kinase domain-containing protein</fullName>
    </recommendedName>
</protein>
<dbReference type="SMART" id="SM00220">
    <property type="entry name" value="S_TKc"/>
    <property type="match status" value="1"/>
</dbReference>
<dbReference type="InterPro" id="IPR051681">
    <property type="entry name" value="Ser/Thr_Kinases-Pseudokinases"/>
</dbReference>
<dbReference type="Proteomes" id="UP001153076">
    <property type="component" value="Unassembled WGS sequence"/>
</dbReference>
<dbReference type="EMBL" id="JAKOGI010000016">
    <property type="protein sequence ID" value="KAJ8450402.1"/>
    <property type="molecule type" value="Genomic_DNA"/>
</dbReference>
<dbReference type="SUPFAM" id="SSF56112">
    <property type="entry name" value="Protein kinase-like (PK-like)"/>
    <property type="match status" value="1"/>
</dbReference>
<dbReference type="GO" id="GO:0005524">
    <property type="term" value="F:ATP binding"/>
    <property type="evidence" value="ECO:0007669"/>
    <property type="project" value="InterPro"/>
</dbReference>
<keyword evidence="3" id="KW-1185">Reference proteome</keyword>
<evidence type="ECO:0000259" key="1">
    <source>
        <dbReference type="PROSITE" id="PS50011"/>
    </source>
</evidence>
<proteinExistence type="predicted"/>
<dbReference type="InterPro" id="IPR011009">
    <property type="entry name" value="Kinase-like_dom_sf"/>
</dbReference>
<evidence type="ECO:0000313" key="3">
    <source>
        <dbReference type="Proteomes" id="UP001153076"/>
    </source>
</evidence>
<organism evidence="2 3">
    <name type="scientific">Carnegiea gigantea</name>
    <dbReference type="NCBI Taxonomy" id="171969"/>
    <lineage>
        <taxon>Eukaryota</taxon>
        <taxon>Viridiplantae</taxon>
        <taxon>Streptophyta</taxon>
        <taxon>Embryophyta</taxon>
        <taxon>Tracheophyta</taxon>
        <taxon>Spermatophyta</taxon>
        <taxon>Magnoliopsida</taxon>
        <taxon>eudicotyledons</taxon>
        <taxon>Gunneridae</taxon>
        <taxon>Pentapetalae</taxon>
        <taxon>Caryophyllales</taxon>
        <taxon>Cactineae</taxon>
        <taxon>Cactaceae</taxon>
        <taxon>Cactoideae</taxon>
        <taxon>Echinocereeae</taxon>
        <taxon>Carnegiea</taxon>
    </lineage>
</organism>
<reference evidence="2" key="1">
    <citation type="submission" date="2022-04" db="EMBL/GenBank/DDBJ databases">
        <title>Carnegiea gigantea Genome sequencing and assembly v2.</title>
        <authorList>
            <person name="Copetti D."/>
            <person name="Sanderson M.J."/>
            <person name="Burquez A."/>
            <person name="Wojciechowski M.F."/>
        </authorList>
    </citation>
    <scope>NUCLEOTIDE SEQUENCE</scope>
    <source>
        <strain evidence="2">SGP5-SGP5p</strain>
        <tissue evidence="2">Aerial part</tissue>
    </source>
</reference>
<gene>
    <name evidence="2" type="ORF">Cgig2_004859</name>
</gene>
<dbReference type="PANTHER" id="PTHR44329:SF41">
    <property type="entry name" value="OS12G0163800 PROTEIN"/>
    <property type="match status" value="1"/>
</dbReference>
<dbReference type="InterPro" id="IPR000719">
    <property type="entry name" value="Prot_kinase_dom"/>
</dbReference>
<sequence length="180" mass="20510">MFDMFNAFIYSQLQVSAADYTISDSVHSLSSIVIGSFGHALCLINFGGCTFDSEYMTGGSLFNYLHKYRRLLNLSEVLKFAIDVAKGMEYLHESNIIHRDLKTANLLMDTHQLPYENMTPLQAALGVRQGLRPEIPENTHPKLSDLMQRCWNAAPINRPPFSVIREELQELLREVQVNML</sequence>
<feature type="domain" description="Protein kinase" evidence="1">
    <location>
        <begin position="1"/>
        <end position="180"/>
    </location>
</feature>
<dbReference type="InterPro" id="IPR001245">
    <property type="entry name" value="Ser-Thr/Tyr_kinase_cat_dom"/>
</dbReference>
<dbReference type="Pfam" id="PF07714">
    <property type="entry name" value="PK_Tyr_Ser-Thr"/>
    <property type="match status" value="1"/>
</dbReference>
<dbReference type="Gene3D" id="1.10.510.10">
    <property type="entry name" value="Transferase(Phosphotransferase) domain 1"/>
    <property type="match status" value="2"/>
</dbReference>
<dbReference type="GO" id="GO:0004674">
    <property type="term" value="F:protein serine/threonine kinase activity"/>
    <property type="evidence" value="ECO:0007669"/>
    <property type="project" value="TreeGrafter"/>
</dbReference>
<dbReference type="PANTHER" id="PTHR44329">
    <property type="entry name" value="SERINE/THREONINE-PROTEIN KINASE TNNI3K-RELATED"/>
    <property type="match status" value="1"/>
</dbReference>
<comment type="caution">
    <text evidence="2">The sequence shown here is derived from an EMBL/GenBank/DDBJ whole genome shotgun (WGS) entry which is preliminary data.</text>
</comment>
<dbReference type="InterPro" id="IPR008271">
    <property type="entry name" value="Ser/Thr_kinase_AS"/>
</dbReference>
<evidence type="ECO:0000313" key="2">
    <source>
        <dbReference type="EMBL" id="KAJ8450402.1"/>
    </source>
</evidence>
<dbReference type="PROSITE" id="PS00108">
    <property type="entry name" value="PROTEIN_KINASE_ST"/>
    <property type="match status" value="1"/>
</dbReference>
<dbReference type="PROSITE" id="PS50011">
    <property type="entry name" value="PROTEIN_KINASE_DOM"/>
    <property type="match status" value="1"/>
</dbReference>
<name>A0A9Q1QQ29_9CARY</name>